<dbReference type="InterPro" id="IPR013103">
    <property type="entry name" value="RVT_2"/>
</dbReference>
<dbReference type="Pfam" id="PF07727">
    <property type="entry name" value="RVT_2"/>
    <property type="match status" value="1"/>
</dbReference>
<dbReference type="STRING" id="407821.A0A087TJ61"/>
<evidence type="ECO:0000313" key="3">
    <source>
        <dbReference type="Proteomes" id="UP000054359"/>
    </source>
</evidence>
<reference evidence="2 3" key="1">
    <citation type="submission" date="2013-11" db="EMBL/GenBank/DDBJ databases">
        <title>Genome sequencing of Stegodyphus mimosarum.</title>
        <authorList>
            <person name="Bechsgaard J."/>
        </authorList>
    </citation>
    <scope>NUCLEOTIDE SEQUENCE [LARGE SCALE GENOMIC DNA]</scope>
</reference>
<feature type="non-terminal residue" evidence="2">
    <location>
        <position position="459"/>
    </location>
</feature>
<dbReference type="AlphaFoldDB" id="A0A087TJ61"/>
<feature type="domain" description="Reverse transcriptase Ty1/copia-type" evidence="1">
    <location>
        <begin position="280"/>
        <end position="369"/>
    </location>
</feature>
<dbReference type="PANTHER" id="PTHR47331">
    <property type="entry name" value="PHD-TYPE DOMAIN-CONTAINING PROTEIN"/>
    <property type="match status" value="1"/>
</dbReference>
<organism evidence="2 3">
    <name type="scientific">Stegodyphus mimosarum</name>
    <name type="common">African social velvet spider</name>
    <dbReference type="NCBI Taxonomy" id="407821"/>
    <lineage>
        <taxon>Eukaryota</taxon>
        <taxon>Metazoa</taxon>
        <taxon>Ecdysozoa</taxon>
        <taxon>Arthropoda</taxon>
        <taxon>Chelicerata</taxon>
        <taxon>Arachnida</taxon>
        <taxon>Araneae</taxon>
        <taxon>Araneomorphae</taxon>
        <taxon>Entelegynae</taxon>
        <taxon>Eresoidea</taxon>
        <taxon>Eresidae</taxon>
        <taxon>Stegodyphus</taxon>
    </lineage>
</organism>
<evidence type="ECO:0000259" key="1">
    <source>
        <dbReference type="Pfam" id="PF07727"/>
    </source>
</evidence>
<evidence type="ECO:0000313" key="2">
    <source>
        <dbReference type="EMBL" id="KFM65150.1"/>
    </source>
</evidence>
<dbReference type="Proteomes" id="UP000054359">
    <property type="component" value="Unassembled WGS sequence"/>
</dbReference>
<accession>A0A087TJ61</accession>
<dbReference type="PANTHER" id="PTHR47331:SF1">
    <property type="entry name" value="GAG-LIKE PROTEIN"/>
    <property type="match status" value="1"/>
</dbReference>
<proteinExistence type="predicted"/>
<dbReference type="OrthoDB" id="6411510at2759"/>
<name>A0A087TJ61_STEMI</name>
<gene>
    <name evidence="2" type="ORF">X975_08246</name>
</gene>
<keyword evidence="3" id="KW-1185">Reference proteome</keyword>
<dbReference type="SUPFAM" id="SSF56672">
    <property type="entry name" value="DNA/RNA polymerases"/>
    <property type="match status" value="1"/>
</dbReference>
<dbReference type="GO" id="GO:0071897">
    <property type="term" value="P:DNA biosynthetic process"/>
    <property type="evidence" value="ECO:0007669"/>
    <property type="project" value="UniProtKB-ARBA"/>
</dbReference>
<dbReference type="EMBL" id="KK115450">
    <property type="protein sequence ID" value="KFM65150.1"/>
    <property type="molecule type" value="Genomic_DNA"/>
</dbReference>
<protein>
    <submittedName>
        <fullName evidence="2">Retrovirus-related Pol polyprotein from transposon TNT 1-94</fullName>
    </submittedName>
</protein>
<sequence>MLSIADENLIKQSEDNLRFVDGRYETCLLWGIKPTDLKSNFCLARKGLDALKNNFVNNEWFANEYKDIIKEQQSKSIIEEYSRDAKEYFMPHRAVVRTDKDTTKVRVVFNCSSKAKLNISLNDYLKTAPNLNPNVLDVILNFKKFKIAFCADIEKAFLMIGIAAEDMKFLKFLWLSENTNEDYKIMRMTRLPFGYGQLWRRHVDQMRDGGTIIDNGFIRPPPALAISKEADKNGVPEPSKYNSYRTDESISSSKYMVLREVPSVGPAAVYQVTIETNCATIFAKENELIVGVYVDDLLVMSSEVSIIQKFKDNIAATFKIKDLGEIYHLLLIRISRTDDGSMTLDQSVYAGELLETTDMLYAKGASTPLELDIKYTSALKDYTLKAERALKYRQAVGGLLYLTGGTRPDLVFALTYLNQFNNCTRKKRWIDIHHILRYLKQAKELKPSFQDWKGFGSVL</sequence>
<dbReference type="InterPro" id="IPR043502">
    <property type="entry name" value="DNA/RNA_pol_sf"/>
</dbReference>